<evidence type="ECO:0000313" key="2">
    <source>
        <dbReference type="EMBL" id="MYM71208.1"/>
    </source>
</evidence>
<dbReference type="Gene3D" id="2.160.20.80">
    <property type="entry name" value="E3 ubiquitin-protein ligase SopA"/>
    <property type="match status" value="1"/>
</dbReference>
<name>A0A7X4GX60_9BURK</name>
<reference evidence="2 3" key="1">
    <citation type="submission" date="2019-12" db="EMBL/GenBank/DDBJ databases">
        <title>Novel species isolated from a subtropical stream in China.</title>
        <authorList>
            <person name="Lu H."/>
        </authorList>
    </citation>
    <scope>NUCLEOTIDE SEQUENCE [LARGE SCALE GENOMIC DNA]</scope>
    <source>
        <strain evidence="2 3">FT134W</strain>
    </source>
</reference>
<keyword evidence="1" id="KW-1133">Transmembrane helix</keyword>
<feature type="transmembrane region" description="Helical" evidence="1">
    <location>
        <begin position="254"/>
        <end position="278"/>
    </location>
</feature>
<dbReference type="RefSeq" id="WP_161048981.1">
    <property type="nucleotide sequence ID" value="NZ_WWCR01000002.1"/>
</dbReference>
<dbReference type="AlphaFoldDB" id="A0A7X4GX60"/>
<dbReference type="EMBL" id="WWCR01000002">
    <property type="protein sequence ID" value="MYM71208.1"/>
    <property type="molecule type" value="Genomic_DNA"/>
</dbReference>
<comment type="caution">
    <text evidence="2">The sequence shown here is derived from an EMBL/GenBank/DDBJ whole genome shotgun (WGS) entry which is preliminary data.</text>
</comment>
<evidence type="ECO:0000313" key="3">
    <source>
        <dbReference type="Proteomes" id="UP000469734"/>
    </source>
</evidence>
<accession>A0A7X4GX60</accession>
<gene>
    <name evidence="2" type="ORF">GTP56_03235</name>
</gene>
<evidence type="ECO:0008006" key="4">
    <source>
        <dbReference type="Google" id="ProtNLM"/>
    </source>
</evidence>
<dbReference type="SUPFAM" id="SSF141571">
    <property type="entry name" value="Pentapeptide repeat-like"/>
    <property type="match status" value="1"/>
</dbReference>
<keyword evidence="1" id="KW-0472">Membrane</keyword>
<dbReference type="Pfam" id="PF13576">
    <property type="entry name" value="Pentapeptide_3"/>
    <property type="match status" value="1"/>
</dbReference>
<keyword evidence="1" id="KW-0812">Transmembrane</keyword>
<sequence length="284" mass="32686">MNNDANTKKPYAALSPGNREVLTDLFASGSLMNEPQLYAFKVYVRLNAMKQTRFQNVSFRHSIFESAYFNRCFFNSCDFTGCRFVSCNFHQSAFSGCVFDYATFERCQIDDDILDSEAPSQDNLKMRFARTLRMNFQQIGDAKAVNKAILLELDATANYLRKSWLSSESYYREKYAGWKKLRQFIRWAEFRMLDAIWGNGESTLKLLRTLMVVHVLIAIYDAAQFRDPWSLRAYLDSLVSSPGIFFGIATPGYFPVWVCSAIAALRLIGFAFLTAILVKRFGRR</sequence>
<organism evidence="2 3">
    <name type="scientific">Duganella margarita</name>
    <dbReference type="NCBI Taxonomy" id="2692170"/>
    <lineage>
        <taxon>Bacteria</taxon>
        <taxon>Pseudomonadati</taxon>
        <taxon>Pseudomonadota</taxon>
        <taxon>Betaproteobacteria</taxon>
        <taxon>Burkholderiales</taxon>
        <taxon>Oxalobacteraceae</taxon>
        <taxon>Telluria group</taxon>
        <taxon>Duganella</taxon>
    </lineage>
</organism>
<proteinExistence type="predicted"/>
<evidence type="ECO:0000256" key="1">
    <source>
        <dbReference type="SAM" id="Phobius"/>
    </source>
</evidence>
<dbReference type="Proteomes" id="UP000469734">
    <property type="component" value="Unassembled WGS sequence"/>
</dbReference>
<protein>
    <recommendedName>
        <fullName evidence="4">Pentapeptide repeat-containing protein</fullName>
    </recommendedName>
</protein>
<dbReference type="InterPro" id="IPR001646">
    <property type="entry name" value="5peptide_repeat"/>
</dbReference>